<reference evidence="1 2" key="1">
    <citation type="journal article" date="2020" name="J Geophys Res Biogeosci">
        <title>Magnetotaxis as an Adaptation to Enable Bacterial Shuttling of Microbial Sulfur and Sulfur Cycling Across Aquatic Oxic#Anoxic Interfaces.</title>
        <authorList>
            <person name="Li J."/>
            <person name="Liu P."/>
            <person name="Wang J."/>
            <person name="Roberts A.P."/>
            <person name="Pan Y."/>
        </authorList>
    </citation>
    <scope>NUCLEOTIDE SEQUENCE [LARGE SCALE GENOMIC DNA]</scope>
    <source>
        <strain evidence="1 2">MYR-1_YQ</strain>
    </source>
</reference>
<dbReference type="Proteomes" id="UP001196980">
    <property type="component" value="Unassembled WGS sequence"/>
</dbReference>
<keyword evidence="2" id="KW-1185">Reference proteome</keyword>
<proteinExistence type="predicted"/>
<sequence>MRRADFLAFIFAGLGALFWLGCDGTKIAETPEQRKEVATQAGMAAALLYLAIDKPEADKAEAIAAVVGQIKDALTEYKTGGFITSLDGIKAGIDKLFPGEGDAIKRLAAGKLAKVLLEELDNLFKKHPDWKEKGAEVASLVAAFCAGAQEGFEGYKTRTL</sequence>
<dbReference type="PROSITE" id="PS51257">
    <property type="entry name" value="PROKAR_LIPOPROTEIN"/>
    <property type="match status" value="1"/>
</dbReference>
<accession>A0ABS6S1J4</accession>
<dbReference type="EMBL" id="JABXWD010000325">
    <property type="protein sequence ID" value="MBV6342717.1"/>
    <property type="molecule type" value="Genomic_DNA"/>
</dbReference>
<evidence type="ECO:0000313" key="1">
    <source>
        <dbReference type="EMBL" id="MBV6342717.1"/>
    </source>
</evidence>
<comment type="caution">
    <text evidence="1">The sequence shown here is derived from an EMBL/GenBank/DDBJ whole genome shotgun (WGS) entry which is preliminary data.</text>
</comment>
<dbReference type="RefSeq" id="WP_218253332.1">
    <property type="nucleotide sequence ID" value="NZ_JABXWD010000325.1"/>
</dbReference>
<evidence type="ECO:0008006" key="3">
    <source>
        <dbReference type="Google" id="ProtNLM"/>
    </source>
</evidence>
<evidence type="ECO:0000313" key="2">
    <source>
        <dbReference type="Proteomes" id="UP001196980"/>
    </source>
</evidence>
<gene>
    <name evidence="1" type="ORF">HWQ67_14115</name>
</gene>
<name>A0ABS6S1J4_9BACT</name>
<protein>
    <recommendedName>
        <fullName evidence="3">Lipoprotein</fullName>
    </recommendedName>
</protein>
<organism evidence="1 2">
    <name type="scientific">Candidatus Magnetobacterium casense</name>
    <dbReference type="NCBI Taxonomy" id="1455061"/>
    <lineage>
        <taxon>Bacteria</taxon>
        <taxon>Pseudomonadati</taxon>
        <taxon>Nitrospirota</taxon>
        <taxon>Thermodesulfovibrionia</taxon>
        <taxon>Thermodesulfovibrionales</taxon>
        <taxon>Candidatus Magnetobacteriaceae</taxon>
        <taxon>Candidatus Magnetobacterium</taxon>
    </lineage>
</organism>